<accession>A0AAV1F2H9</accession>
<feature type="compositionally biased region" description="Low complexity" evidence="5">
    <location>
        <begin position="188"/>
        <end position="198"/>
    </location>
</feature>
<proteinExistence type="inferred from homology"/>
<dbReference type="EMBL" id="OY660867">
    <property type="protein sequence ID" value="CAJ1055121.1"/>
    <property type="molecule type" value="Genomic_DNA"/>
</dbReference>
<keyword evidence="7" id="KW-1185">Reference proteome</keyword>
<dbReference type="Pfam" id="PF22611">
    <property type="entry name" value="CFAP126"/>
    <property type="match status" value="1"/>
</dbReference>
<evidence type="ECO:0000313" key="7">
    <source>
        <dbReference type="Proteomes" id="UP001178508"/>
    </source>
</evidence>
<dbReference type="PANTHER" id="PTHR34639:SF1">
    <property type="entry name" value="PROTEIN FLATTOP"/>
    <property type="match status" value="1"/>
</dbReference>
<dbReference type="PANTHER" id="PTHR34639">
    <property type="entry name" value="PROTEIN FLATTOP"/>
    <property type="match status" value="1"/>
</dbReference>
<evidence type="ECO:0000256" key="3">
    <source>
        <dbReference type="ARBA" id="ARBA00033306"/>
    </source>
</evidence>
<comment type="similarity">
    <text evidence="1">Belongs to the Flattop family.</text>
</comment>
<dbReference type="CDD" id="cd23705">
    <property type="entry name" value="Flattop"/>
    <property type="match status" value="1"/>
</dbReference>
<feature type="compositionally biased region" description="Basic and acidic residues" evidence="5">
    <location>
        <begin position="199"/>
        <end position="212"/>
    </location>
</feature>
<organism evidence="6 7">
    <name type="scientific">Xyrichtys novacula</name>
    <name type="common">Pearly razorfish</name>
    <name type="synonym">Hemipteronotus novacula</name>
    <dbReference type="NCBI Taxonomy" id="13765"/>
    <lineage>
        <taxon>Eukaryota</taxon>
        <taxon>Metazoa</taxon>
        <taxon>Chordata</taxon>
        <taxon>Craniata</taxon>
        <taxon>Vertebrata</taxon>
        <taxon>Euteleostomi</taxon>
        <taxon>Actinopterygii</taxon>
        <taxon>Neopterygii</taxon>
        <taxon>Teleostei</taxon>
        <taxon>Neoteleostei</taxon>
        <taxon>Acanthomorphata</taxon>
        <taxon>Eupercaria</taxon>
        <taxon>Labriformes</taxon>
        <taxon>Labridae</taxon>
        <taxon>Xyrichtys</taxon>
    </lineage>
</organism>
<reference evidence="6" key="1">
    <citation type="submission" date="2023-08" db="EMBL/GenBank/DDBJ databases">
        <authorList>
            <person name="Alioto T."/>
            <person name="Alioto T."/>
            <person name="Gomez Garrido J."/>
        </authorList>
    </citation>
    <scope>NUCLEOTIDE SEQUENCE</scope>
</reference>
<evidence type="ECO:0000256" key="5">
    <source>
        <dbReference type="SAM" id="MobiDB-lite"/>
    </source>
</evidence>
<dbReference type="AlphaFoldDB" id="A0AAV1F2H9"/>
<dbReference type="InterPro" id="IPR038797">
    <property type="entry name" value="Fltp"/>
</dbReference>
<feature type="compositionally biased region" description="Polar residues" evidence="5">
    <location>
        <begin position="157"/>
        <end position="168"/>
    </location>
</feature>
<dbReference type="GO" id="GO:0036064">
    <property type="term" value="C:ciliary basal body"/>
    <property type="evidence" value="ECO:0007669"/>
    <property type="project" value="TreeGrafter"/>
</dbReference>
<evidence type="ECO:0000256" key="2">
    <source>
        <dbReference type="ARBA" id="ARBA00019181"/>
    </source>
</evidence>
<evidence type="ECO:0000313" key="6">
    <source>
        <dbReference type="EMBL" id="CAJ1055121.1"/>
    </source>
</evidence>
<dbReference type="GO" id="GO:0044782">
    <property type="term" value="P:cilium organization"/>
    <property type="evidence" value="ECO:0007669"/>
    <property type="project" value="TreeGrafter"/>
</dbReference>
<protein>
    <recommendedName>
        <fullName evidence="2">Protein Flattop</fullName>
    </recommendedName>
    <alternativeName>
        <fullName evidence="3">Cilia- and flagella-associated protein 126</fullName>
    </alternativeName>
</protein>
<comment type="function">
    <text evidence="4">Microtubule inner protein (MIP) part of the dynein-decorated doublet microtubules (DMTs) in cilia axoneme. Acts as a regulator of cilium basal body docking and positioning in mono- and multiciliated cells. Regulates basal body docking and cilia formation in multiciliated lung cells. Regulates kinocilium positioning and stereocilia bundle morphogenesis in the inner ear.</text>
</comment>
<feature type="region of interest" description="Disordered" evidence="5">
    <location>
        <begin position="94"/>
        <end position="234"/>
    </location>
</feature>
<dbReference type="Proteomes" id="UP001178508">
    <property type="component" value="Chromosome 4"/>
</dbReference>
<evidence type="ECO:0000256" key="4">
    <source>
        <dbReference type="ARBA" id="ARBA00045261"/>
    </source>
</evidence>
<name>A0AAV1F2H9_XYRNO</name>
<sequence length="234" mass="25319">MSKSYSANQFEDAFRSQRLQNWCETKQFKQRPTAQEGHTPFIADDRGHLLPGVFKRGSAWPDFKGTWDLPAHIPPRHINPTGRSVEGINRLKSWGFSPQHTRTPGKPGKPGTLFDSRNAVEQSDEVAQKDGAASSTSAAEVQPAPQDRPISGGGKTQDGQTAVRSSLDSAVGREGPLSPAAEERPAVRSAASQRSGSRAHSDTERPGCDEAQKVVPARSAPSSKQSQRDAQKDQ</sequence>
<gene>
    <name evidence="6" type="ORF">XNOV1_A037678</name>
</gene>
<evidence type="ECO:0000256" key="1">
    <source>
        <dbReference type="ARBA" id="ARBA00009887"/>
    </source>
</evidence>